<keyword evidence="4" id="KW-0217">Developmental protein</keyword>
<evidence type="ECO:0000313" key="17">
    <source>
        <dbReference type="Proteomes" id="UP000283509"/>
    </source>
</evidence>
<dbReference type="GO" id="GO:0005886">
    <property type="term" value="C:plasma membrane"/>
    <property type="evidence" value="ECO:0007669"/>
    <property type="project" value="UniProtKB-SubCell"/>
</dbReference>
<dbReference type="FunFam" id="3.30.1380.10:FF:000005">
    <property type="entry name" value="Sonic hedgehog signaling molecule"/>
    <property type="match status" value="1"/>
</dbReference>
<sequence length="110" mass="12892">MTQKRFFLSCYYLSPRQRCKEKLNTLAISVMNQWPGVKVRVTEGWDEQGHHAPHSLHYEGRALDITTSDKDRSKYGMLARLAVEAGFDWVYYESRSHIHCSVKSERLDNQ</sequence>
<dbReference type="Gene3D" id="3.30.1380.10">
    <property type="match status" value="1"/>
</dbReference>
<dbReference type="GO" id="GO:0007367">
    <property type="term" value="P:segment polarity determination"/>
    <property type="evidence" value="ECO:0007669"/>
    <property type="project" value="UniProtKB-KW"/>
</dbReference>
<dbReference type="InterPro" id="IPR000320">
    <property type="entry name" value="Hedgehog_signalling_dom"/>
</dbReference>
<dbReference type="Proteomes" id="UP000283509">
    <property type="component" value="Unassembled WGS sequence"/>
</dbReference>
<organism evidence="16 17">
    <name type="scientific">Penaeus vannamei</name>
    <name type="common">Whiteleg shrimp</name>
    <name type="synonym">Litopenaeus vannamei</name>
    <dbReference type="NCBI Taxonomy" id="6689"/>
    <lineage>
        <taxon>Eukaryota</taxon>
        <taxon>Metazoa</taxon>
        <taxon>Ecdysozoa</taxon>
        <taxon>Arthropoda</taxon>
        <taxon>Crustacea</taxon>
        <taxon>Multicrustacea</taxon>
        <taxon>Malacostraca</taxon>
        <taxon>Eumalacostraca</taxon>
        <taxon>Eucarida</taxon>
        <taxon>Decapoda</taxon>
        <taxon>Dendrobranchiata</taxon>
        <taxon>Penaeoidea</taxon>
        <taxon>Penaeidae</taxon>
        <taxon>Penaeus</taxon>
    </lineage>
</organism>
<feature type="domain" description="Hedgehog N-terminal signalling" evidence="15">
    <location>
        <begin position="17"/>
        <end position="101"/>
    </location>
</feature>
<dbReference type="Pfam" id="PF01085">
    <property type="entry name" value="HH_signal"/>
    <property type="match status" value="1"/>
</dbReference>
<evidence type="ECO:0000256" key="4">
    <source>
        <dbReference type="ARBA" id="ARBA00022473"/>
    </source>
</evidence>
<dbReference type="GO" id="GO:0010468">
    <property type="term" value="P:regulation of gene expression"/>
    <property type="evidence" value="ECO:0007669"/>
    <property type="project" value="TreeGrafter"/>
</dbReference>
<evidence type="ECO:0000259" key="15">
    <source>
        <dbReference type="Pfam" id="PF01085"/>
    </source>
</evidence>
<evidence type="ECO:0000256" key="13">
    <source>
        <dbReference type="ARBA" id="ARBA00023301"/>
    </source>
</evidence>
<dbReference type="OrthoDB" id="5212at2759"/>
<evidence type="ECO:0000256" key="14">
    <source>
        <dbReference type="ARBA" id="ARBA00045369"/>
    </source>
</evidence>
<accession>A0A423TT73</accession>
<keyword evidence="7" id="KW-0709">Segmentation polarity protein</keyword>
<dbReference type="GO" id="GO:0007224">
    <property type="term" value="P:smoothened signaling pathway"/>
    <property type="evidence" value="ECO:0007669"/>
    <property type="project" value="TreeGrafter"/>
</dbReference>
<evidence type="ECO:0000256" key="1">
    <source>
        <dbReference type="ARBA" id="ARBA00004236"/>
    </source>
</evidence>
<evidence type="ECO:0000256" key="9">
    <source>
        <dbReference type="ARBA" id="ARBA00022801"/>
    </source>
</evidence>
<evidence type="ECO:0000256" key="6">
    <source>
        <dbReference type="ARBA" id="ARBA00022670"/>
    </source>
</evidence>
<keyword evidence="17" id="KW-1185">Reference proteome</keyword>
<evidence type="ECO:0000313" key="16">
    <source>
        <dbReference type="EMBL" id="ROT79658.1"/>
    </source>
</evidence>
<dbReference type="AlphaFoldDB" id="A0A423TT73"/>
<comment type="function">
    <text evidence="14">The C-terminal part of the hedgehog protein precursor displays an autoproteolysis activity that results in the cleavage of the full-length protein into two parts (N-product and C-product). In addition, the C-terminal part displays a cholesterol transferase activity that results by the covalent attachment of a cholesterol moiety to the C-terminal of the newly generated N-product. Once cleaved, the C-product has no signaling activity and diffuses from the cell.</text>
</comment>
<protein>
    <recommendedName>
        <fullName evidence="3">Protein hedgehog</fullName>
    </recommendedName>
</protein>
<dbReference type="InterPro" id="IPR009045">
    <property type="entry name" value="Zn_M74/Hedgehog-like"/>
</dbReference>
<dbReference type="PRINTS" id="PR00632">
    <property type="entry name" value="SONICHHOG"/>
</dbReference>
<gene>
    <name evidence="16" type="ORF">C7M84_001620</name>
</gene>
<evidence type="ECO:0000256" key="11">
    <source>
        <dbReference type="ARBA" id="ARBA00022837"/>
    </source>
</evidence>
<dbReference type="GO" id="GO:0009653">
    <property type="term" value="P:anatomical structure morphogenesis"/>
    <property type="evidence" value="ECO:0007669"/>
    <property type="project" value="UniProtKB-KW"/>
</dbReference>
<dbReference type="GO" id="GO:0005615">
    <property type="term" value="C:extracellular space"/>
    <property type="evidence" value="ECO:0007669"/>
    <property type="project" value="TreeGrafter"/>
</dbReference>
<dbReference type="PANTHER" id="PTHR11889">
    <property type="entry name" value="HEDGEHOG"/>
    <property type="match status" value="1"/>
</dbReference>
<evidence type="ECO:0000256" key="12">
    <source>
        <dbReference type="ARBA" id="ARBA00023136"/>
    </source>
</evidence>
<dbReference type="GO" id="GO:0006508">
    <property type="term" value="P:proteolysis"/>
    <property type="evidence" value="ECO:0007669"/>
    <property type="project" value="UniProtKB-KW"/>
</dbReference>
<evidence type="ECO:0000256" key="5">
    <source>
        <dbReference type="ARBA" id="ARBA00022475"/>
    </source>
</evidence>
<keyword evidence="11" id="KW-0106">Calcium</keyword>
<name>A0A423TT73_PENVA</name>
<dbReference type="GO" id="GO:0008233">
    <property type="term" value="F:peptidase activity"/>
    <property type="evidence" value="ECO:0007669"/>
    <property type="project" value="UniProtKB-KW"/>
</dbReference>
<keyword evidence="6" id="KW-0645">Protease</keyword>
<reference evidence="16 17" key="2">
    <citation type="submission" date="2019-01" db="EMBL/GenBank/DDBJ databases">
        <title>The decoding of complex shrimp genome reveals the adaptation for benthos swimmer, frequently molting mechanism and breeding impact on genome.</title>
        <authorList>
            <person name="Sun Y."/>
            <person name="Gao Y."/>
            <person name="Yu Y."/>
        </authorList>
    </citation>
    <scope>NUCLEOTIDE SEQUENCE [LARGE SCALE GENOMIC DNA]</scope>
    <source>
        <tissue evidence="16">Muscle</tissue>
    </source>
</reference>
<reference evidence="16 17" key="1">
    <citation type="submission" date="2018-04" db="EMBL/GenBank/DDBJ databases">
        <authorList>
            <person name="Zhang X."/>
            <person name="Yuan J."/>
            <person name="Li F."/>
            <person name="Xiang J."/>
        </authorList>
    </citation>
    <scope>NUCLEOTIDE SEQUENCE [LARGE SCALE GENOMIC DNA]</scope>
    <source>
        <tissue evidence="16">Muscle</tissue>
    </source>
</reference>
<evidence type="ECO:0000256" key="2">
    <source>
        <dbReference type="ARBA" id="ARBA00010649"/>
    </source>
</evidence>
<keyword evidence="13" id="KW-0504">Morphogen</keyword>
<keyword evidence="9" id="KW-0378">Hydrolase</keyword>
<comment type="caution">
    <text evidence="16">The sequence shown here is derived from an EMBL/GenBank/DDBJ whole genome shotgun (WGS) entry which is preliminary data.</text>
</comment>
<dbReference type="GO" id="GO:0005509">
    <property type="term" value="F:calcium ion binding"/>
    <property type="evidence" value="ECO:0007669"/>
    <property type="project" value="TreeGrafter"/>
</dbReference>
<keyword evidence="5" id="KW-1003">Cell membrane</keyword>
<comment type="similarity">
    <text evidence="2">Belongs to the hedgehog family.</text>
</comment>
<dbReference type="GO" id="GO:0001708">
    <property type="term" value="P:cell fate specification"/>
    <property type="evidence" value="ECO:0007669"/>
    <property type="project" value="TreeGrafter"/>
</dbReference>
<dbReference type="SUPFAM" id="SSF55166">
    <property type="entry name" value="Hedgehog/DD-peptidase"/>
    <property type="match status" value="1"/>
</dbReference>
<evidence type="ECO:0000256" key="8">
    <source>
        <dbReference type="ARBA" id="ARBA00022723"/>
    </source>
</evidence>
<dbReference type="PANTHER" id="PTHR11889:SF31">
    <property type="entry name" value="PROTEIN HEDGEHOG"/>
    <property type="match status" value="1"/>
</dbReference>
<comment type="subcellular location">
    <subcellularLocation>
        <location evidence="1">Cell membrane</location>
    </subcellularLocation>
</comment>
<evidence type="ECO:0000256" key="3">
    <source>
        <dbReference type="ARBA" id="ARBA00021970"/>
    </source>
</evidence>
<dbReference type="GO" id="GO:0005113">
    <property type="term" value="F:patched binding"/>
    <property type="evidence" value="ECO:0007669"/>
    <property type="project" value="TreeGrafter"/>
</dbReference>
<keyword evidence="12" id="KW-0472">Membrane</keyword>
<dbReference type="EMBL" id="QCYY01001209">
    <property type="protein sequence ID" value="ROT79658.1"/>
    <property type="molecule type" value="Genomic_DNA"/>
</dbReference>
<dbReference type="GO" id="GO:0016015">
    <property type="term" value="F:morphogen activity"/>
    <property type="evidence" value="ECO:0007669"/>
    <property type="project" value="UniProtKB-KW"/>
</dbReference>
<dbReference type="STRING" id="6689.A0A423TT73"/>
<dbReference type="GO" id="GO:0007267">
    <property type="term" value="P:cell-cell signaling"/>
    <property type="evidence" value="ECO:0007669"/>
    <property type="project" value="InterPro"/>
</dbReference>
<evidence type="ECO:0000256" key="7">
    <source>
        <dbReference type="ARBA" id="ARBA00022716"/>
    </source>
</evidence>
<keyword evidence="10" id="KW-0068">Autocatalytic cleavage</keyword>
<proteinExistence type="inferred from homology"/>
<dbReference type="InterPro" id="IPR001657">
    <property type="entry name" value="Hedgehog"/>
</dbReference>
<evidence type="ECO:0000256" key="10">
    <source>
        <dbReference type="ARBA" id="ARBA00022813"/>
    </source>
</evidence>
<keyword evidence="8" id="KW-0479">Metal-binding</keyword>
<dbReference type="InterPro" id="IPR050387">
    <property type="entry name" value="Hedgehog_Signaling"/>
</dbReference>